<organism evidence="1">
    <name type="scientific">Spongospora subterranea</name>
    <dbReference type="NCBI Taxonomy" id="70186"/>
    <lineage>
        <taxon>Eukaryota</taxon>
        <taxon>Sar</taxon>
        <taxon>Rhizaria</taxon>
        <taxon>Endomyxa</taxon>
        <taxon>Phytomyxea</taxon>
        <taxon>Plasmodiophorida</taxon>
        <taxon>Plasmodiophoridae</taxon>
        <taxon>Spongospora</taxon>
    </lineage>
</organism>
<protein>
    <submittedName>
        <fullName evidence="1">Uncharacterized protein</fullName>
    </submittedName>
</protein>
<reference evidence="1" key="1">
    <citation type="submission" date="2015-04" db="EMBL/GenBank/DDBJ databases">
        <title>The genome sequence of the plant pathogenic Rhizarian Plasmodiophora brassicae reveals insights in its biotrophic life cycle and the origin of chitin synthesis.</title>
        <authorList>
            <person name="Schwelm A."/>
            <person name="Fogelqvist J."/>
            <person name="Knaust A."/>
            <person name="Julke S."/>
            <person name="Lilja T."/>
            <person name="Dhandapani V."/>
            <person name="Bonilla-Rosso G."/>
            <person name="Karlsson M."/>
            <person name="Shevchenko A."/>
            <person name="Choi S.R."/>
            <person name="Kim H.G."/>
            <person name="Park J.Y."/>
            <person name="Lim Y.P."/>
            <person name="Ludwig-Muller J."/>
            <person name="Dixelius C."/>
        </authorList>
    </citation>
    <scope>NUCLEOTIDE SEQUENCE</scope>
    <source>
        <tissue evidence="1">Potato root galls</tissue>
    </source>
</reference>
<dbReference type="AlphaFoldDB" id="A0A0H5RKX2"/>
<evidence type="ECO:0000313" key="1">
    <source>
        <dbReference type="EMBL" id="CRZ09364.1"/>
    </source>
</evidence>
<dbReference type="EMBL" id="HACM01008922">
    <property type="protein sequence ID" value="CRZ09364.1"/>
    <property type="molecule type" value="Transcribed_RNA"/>
</dbReference>
<sequence>MTASKSVDSHRSLIERTLCRTPCDIEPQLQSNHADFRMMVWAMLWLVSLSPSGAVSTSSDKEHPNENQVVFDGTDNGESHNVFNAHHTQVNEGFQSSFENVEYPKQTSTAPSAYDPDCDGVSFGQYFGQPEQFLENSFLEVDGLSANQWQNPKPPNIIPIIDLTQDDSDTSNNVLPDQSKHLIQQISQSPNPVSANTADPESFKTNQISSQYPQRFAGKIPTTQFWVSSLNPNAKKYHPSLFNLQELFISDKSGRLSPYWSAVRAKVCRTIDNILSSNPNACSCHHQNNGAFCCFNPVRIKGCDDAVAFIVDQTDPHLDSNLKWADSGNSRLSVWQTRHRLPIQAAMILSEMSAAFRFSQPFIFHRPLLSLFWNASLLRLYLVTDCQSTFKYYMESLTADIRMKQCFRSGSDPIVVQHPQIEELLKHNLFHALRHIAVFQNLGKPGCDEILYERKIT</sequence>
<accession>A0A0H5RKX2</accession>
<name>A0A0H5RKX2_9EUKA</name>
<proteinExistence type="predicted"/>